<keyword evidence="1" id="KW-1133">Transmembrane helix</keyword>
<name>A0A5C5EBH5_9LACT</name>
<dbReference type="Proteomes" id="UP000313395">
    <property type="component" value="Unassembled WGS sequence"/>
</dbReference>
<feature type="transmembrane region" description="Helical" evidence="1">
    <location>
        <begin position="31"/>
        <end position="50"/>
    </location>
</feature>
<protein>
    <submittedName>
        <fullName evidence="2">MFS transporter permease</fullName>
    </submittedName>
</protein>
<accession>A0A5C5EBH5</accession>
<reference evidence="2 3" key="1">
    <citation type="submission" date="2019-06" db="EMBL/GenBank/DDBJ databases">
        <title>Description Trichococcus psychrophilus sp. nov., isolated from a cold spring, by genomic and phenotypic analyses.</title>
        <authorList>
            <person name="Zakharyuk A."/>
        </authorList>
    </citation>
    <scope>NUCLEOTIDE SEQUENCE [LARGE SCALE GENOMIC DNA]</scope>
    <source>
        <strain evidence="2 3">SKBG</strain>
    </source>
</reference>
<feature type="transmembrane region" description="Helical" evidence="1">
    <location>
        <begin position="62"/>
        <end position="80"/>
    </location>
</feature>
<sequence length="137" mass="15261">MKKSYIVMSVLSLLVVGIISRAFILNEGIKVFLLIFLLVGSGLGLLRIFVNNSIKKMKGKSLKTKILFFAVLLGIGLPIQSVFRTKVLYTMNPEYLKGNIFMLVSGMIIMTIFFGFMKNKLSGNEKSSNDKTDLEAV</sequence>
<feature type="transmembrane region" description="Helical" evidence="1">
    <location>
        <begin position="100"/>
        <end position="117"/>
    </location>
</feature>
<dbReference type="EMBL" id="VENO01000001">
    <property type="protein sequence ID" value="TNV70442.1"/>
    <property type="molecule type" value="Genomic_DNA"/>
</dbReference>
<evidence type="ECO:0000313" key="3">
    <source>
        <dbReference type="Proteomes" id="UP000313395"/>
    </source>
</evidence>
<evidence type="ECO:0000256" key="1">
    <source>
        <dbReference type="SAM" id="Phobius"/>
    </source>
</evidence>
<feature type="transmembrane region" description="Helical" evidence="1">
    <location>
        <begin position="5"/>
        <end position="25"/>
    </location>
</feature>
<keyword evidence="3" id="KW-1185">Reference proteome</keyword>
<organism evidence="2 3">
    <name type="scientific">Trichococcus shcherbakoviae subsp. psychrophilus</name>
    <dbReference type="NCBI Taxonomy" id="2585775"/>
    <lineage>
        <taxon>Bacteria</taxon>
        <taxon>Bacillati</taxon>
        <taxon>Bacillota</taxon>
        <taxon>Bacilli</taxon>
        <taxon>Lactobacillales</taxon>
        <taxon>Carnobacteriaceae</taxon>
        <taxon>Trichococcus</taxon>
    </lineage>
</organism>
<keyword evidence="1" id="KW-0812">Transmembrane</keyword>
<proteinExistence type="predicted"/>
<gene>
    <name evidence="2" type="ORF">FHK04_04250</name>
</gene>
<keyword evidence="1" id="KW-0472">Membrane</keyword>
<comment type="caution">
    <text evidence="2">The sequence shown here is derived from an EMBL/GenBank/DDBJ whole genome shotgun (WGS) entry which is preliminary data.</text>
</comment>
<evidence type="ECO:0000313" key="2">
    <source>
        <dbReference type="EMBL" id="TNV70442.1"/>
    </source>
</evidence>
<dbReference type="AlphaFoldDB" id="A0A5C5EBH5"/>
<dbReference type="RefSeq" id="WP_140185554.1">
    <property type="nucleotide sequence ID" value="NZ_VENO01000001.1"/>
</dbReference>